<name>A0ABW4GXU1_9ACTN</name>
<dbReference type="CDD" id="cd00093">
    <property type="entry name" value="HTH_XRE"/>
    <property type="match status" value="1"/>
</dbReference>
<proteinExistence type="predicted"/>
<dbReference type="InterPro" id="IPR043917">
    <property type="entry name" value="DUF5753"/>
</dbReference>
<protein>
    <submittedName>
        <fullName evidence="2">Helix-turn-helix domain-containing protein</fullName>
    </submittedName>
</protein>
<sequence length="286" mass="31603">MSTPHSSSSSAQAARQALAARLRDLRLDAHLTSRALAALAGWHEAKTSRIEHGKKQPSEGDIAAWVQACGVPGLLPELIAELRAVDSAWLDWRRAEKSGLTHLNAAVRELYERTKVYRSYCQDVIPGLLQTAGYTTATLAAIRDGRRVPVDDVAEAVAERMARQHILYEGNHRFVFILEAAVLTYRRGGPEVMIGQLGYLLEAMALPSVSLAVIPPNVERAGRWPVENFYIFDDAQANVELVSGFLTITQPREIAMYAETFTRLHEIAVFGRQARALIKSAMDSLE</sequence>
<dbReference type="EMBL" id="JBHUCM010000072">
    <property type="protein sequence ID" value="MFD1547174.1"/>
    <property type="molecule type" value="Genomic_DNA"/>
</dbReference>
<dbReference type="Proteomes" id="UP001597097">
    <property type="component" value="Unassembled WGS sequence"/>
</dbReference>
<reference evidence="3" key="1">
    <citation type="journal article" date="2019" name="Int. J. Syst. Evol. Microbiol.">
        <title>The Global Catalogue of Microorganisms (GCM) 10K type strain sequencing project: providing services to taxonomists for standard genome sequencing and annotation.</title>
        <authorList>
            <consortium name="The Broad Institute Genomics Platform"/>
            <consortium name="The Broad Institute Genome Sequencing Center for Infectious Disease"/>
            <person name="Wu L."/>
            <person name="Ma J."/>
        </authorList>
    </citation>
    <scope>NUCLEOTIDE SEQUENCE [LARGE SCALE GENOMIC DNA]</scope>
    <source>
        <strain evidence="3">CGMCC 1.15399</strain>
    </source>
</reference>
<dbReference type="Pfam" id="PF13560">
    <property type="entry name" value="HTH_31"/>
    <property type="match status" value="1"/>
</dbReference>
<evidence type="ECO:0000313" key="2">
    <source>
        <dbReference type="EMBL" id="MFD1547174.1"/>
    </source>
</evidence>
<dbReference type="SMART" id="SM00530">
    <property type="entry name" value="HTH_XRE"/>
    <property type="match status" value="1"/>
</dbReference>
<dbReference type="PROSITE" id="PS50943">
    <property type="entry name" value="HTH_CROC1"/>
    <property type="match status" value="1"/>
</dbReference>
<organism evidence="2 3">
    <name type="scientific">Nonomuraea guangzhouensis</name>
    <dbReference type="NCBI Taxonomy" id="1291555"/>
    <lineage>
        <taxon>Bacteria</taxon>
        <taxon>Bacillati</taxon>
        <taxon>Actinomycetota</taxon>
        <taxon>Actinomycetes</taxon>
        <taxon>Streptosporangiales</taxon>
        <taxon>Streptosporangiaceae</taxon>
        <taxon>Nonomuraea</taxon>
    </lineage>
</organism>
<accession>A0ABW4GXU1</accession>
<dbReference type="Pfam" id="PF19054">
    <property type="entry name" value="DUF5753"/>
    <property type="match status" value="1"/>
</dbReference>
<gene>
    <name evidence="2" type="ORF">ACFSJ0_59785</name>
</gene>
<dbReference type="RefSeq" id="WP_219532536.1">
    <property type="nucleotide sequence ID" value="NZ_JAHKRM010000014.1"/>
</dbReference>
<comment type="caution">
    <text evidence="2">The sequence shown here is derived from an EMBL/GenBank/DDBJ whole genome shotgun (WGS) entry which is preliminary data.</text>
</comment>
<evidence type="ECO:0000259" key="1">
    <source>
        <dbReference type="PROSITE" id="PS50943"/>
    </source>
</evidence>
<evidence type="ECO:0000313" key="3">
    <source>
        <dbReference type="Proteomes" id="UP001597097"/>
    </source>
</evidence>
<feature type="domain" description="HTH cro/C1-type" evidence="1">
    <location>
        <begin position="22"/>
        <end position="75"/>
    </location>
</feature>
<dbReference type="InterPro" id="IPR001387">
    <property type="entry name" value="Cro/C1-type_HTH"/>
</dbReference>
<keyword evidence="3" id="KW-1185">Reference proteome</keyword>